<keyword evidence="9" id="KW-0479">Metal-binding</keyword>
<dbReference type="InterPro" id="IPR001709">
    <property type="entry name" value="Flavoprot_Pyr_Nucl_cyt_Rdtase"/>
</dbReference>
<evidence type="ECO:0000256" key="1">
    <source>
        <dbReference type="ARBA" id="ARBA00001917"/>
    </source>
</evidence>
<dbReference type="EC" id="1.14.13.39" evidence="5"/>
<name>A0AA88YHB5_PINIB</name>
<comment type="cofactor">
    <cofactor evidence="2">
        <name>heme b</name>
        <dbReference type="ChEBI" id="CHEBI:60344"/>
    </cofactor>
</comment>
<evidence type="ECO:0000256" key="10">
    <source>
        <dbReference type="ARBA" id="ARBA00022827"/>
    </source>
</evidence>
<evidence type="ECO:0000256" key="6">
    <source>
        <dbReference type="ARBA" id="ARBA00022617"/>
    </source>
</evidence>
<evidence type="ECO:0000256" key="9">
    <source>
        <dbReference type="ARBA" id="ARBA00022723"/>
    </source>
</evidence>
<keyword evidence="7" id="KW-0285">Flavoprotein</keyword>
<keyword evidence="10" id="KW-0274">FAD</keyword>
<evidence type="ECO:0000313" key="17">
    <source>
        <dbReference type="EMBL" id="KAK3105583.1"/>
    </source>
</evidence>
<keyword evidence="14" id="KW-0408">Iron</keyword>
<evidence type="ECO:0000313" key="18">
    <source>
        <dbReference type="Proteomes" id="UP001186944"/>
    </source>
</evidence>
<dbReference type="InterPro" id="IPR003097">
    <property type="entry name" value="CysJ-like_FAD-binding"/>
</dbReference>
<dbReference type="Proteomes" id="UP001186944">
    <property type="component" value="Unassembled WGS sequence"/>
</dbReference>
<evidence type="ECO:0000259" key="15">
    <source>
        <dbReference type="Pfam" id="PF00175"/>
    </source>
</evidence>
<dbReference type="Gene3D" id="1.20.990.10">
    <property type="entry name" value="NADPH-cytochrome p450 Reductase, Chain A, domain 3"/>
    <property type="match status" value="1"/>
</dbReference>
<sequence>MWNFPFLRVQEPKPQVNIILQDTCEKFQVSETEGNTEIPEADVLLSPGKFKYSVIEQTEEPSLTEYSTEEWGDFKRLPLCSVRTALTRFLDITTPPSIDFLKAMALQSGSRKDIALLENLSNDAQSYEEWKLVKDPNILEILETFSSIRVDPTLLLTQLPILQQRYYRGTGPEHHGVCSSWLNSCDIGESIHCAIREDPLFHIPDDATLPVIMVGTGTGVAPFRSFWQQRQKDRETLPSPFGNTKRWGDMDIYFGCRQSTFDNIYGADLDVCKNDRVFSEVNVALSSEPGVKKTYVQDFILKNEDRIYHQLMRKGGHSYVCGDVIMASEVESTLEQILQNKGNMSTEDVAKCLSDLKVK</sequence>
<keyword evidence="12" id="KW-0112">Calmodulin-binding</keyword>
<evidence type="ECO:0000256" key="14">
    <source>
        <dbReference type="ARBA" id="ARBA00023004"/>
    </source>
</evidence>
<proteinExistence type="inferred from homology"/>
<evidence type="ECO:0000256" key="2">
    <source>
        <dbReference type="ARBA" id="ARBA00001970"/>
    </source>
</evidence>
<accession>A0AA88YHB5</accession>
<dbReference type="InterPro" id="IPR050607">
    <property type="entry name" value="NOS"/>
</dbReference>
<dbReference type="SUPFAM" id="SSF63380">
    <property type="entry name" value="Riboflavin synthase domain-like"/>
    <property type="match status" value="1"/>
</dbReference>
<gene>
    <name evidence="17" type="ORF">FSP39_001033</name>
</gene>
<dbReference type="SUPFAM" id="SSF52343">
    <property type="entry name" value="Ferredoxin reductase-like, C-terminal NADP-linked domain"/>
    <property type="match status" value="1"/>
</dbReference>
<keyword evidence="8" id="KW-0288">FMN</keyword>
<evidence type="ECO:0000259" key="16">
    <source>
        <dbReference type="Pfam" id="PF00667"/>
    </source>
</evidence>
<dbReference type="Pfam" id="PF00667">
    <property type="entry name" value="FAD_binding_1"/>
    <property type="match status" value="1"/>
</dbReference>
<feature type="domain" description="Sulfite reductase [NADPH] flavoprotein alpha-component-like FAD-binding" evidence="16">
    <location>
        <begin position="66"/>
        <end position="167"/>
    </location>
</feature>
<dbReference type="FunFam" id="1.20.990.10:FF:000002">
    <property type="entry name" value="Nitric oxide synthase"/>
    <property type="match status" value="1"/>
</dbReference>
<dbReference type="InterPro" id="IPR001433">
    <property type="entry name" value="OxRdtase_FAD/NAD-bd"/>
</dbReference>
<organism evidence="17 18">
    <name type="scientific">Pinctada imbricata</name>
    <name type="common">Atlantic pearl-oyster</name>
    <name type="synonym">Pinctada martensii</name>
    <dbReference type="NCBI Taxonomy" id="66713"/>
    <lineage>
        <taxon>Eukaryota</taxon>
        <taxon>Metazoa</taxon>
        <taxon>Spiralia</taxon>
        <taxon>Lophotrochozoa</taxon>
        <taxon>Mollusca</taxon>
        <taxon>Bivalvia</taxon>
        <taxon>Autobranchia</taxon>
        <taxon>Pteriomorphia</taxon>
        <taxon>Pterioida</taxon>
        <taxon>Pterioidea</taxon>
        <taxon>Pteriidae</taxon>
        <taxon>Pinctada</taxon>
    </lineage>
</organism>
<comment type="caution">
    <text evidence="17">The sequence shown here is derived from an EMBL/GenBank/DDBJ whole genome shotgun (WGS) entry which is preliminary data.</text>
</comment>
<evidence type="ECO:0000256" key="7">
    <source>
        <dbReference type="ARBA" id="ARBA00022630"/>
    </source>
</evidence>
<evidence type="ECO:0000256" key="11">
    <source>
        <dbReference type="ARBA" id="ARBA00022857"/>
    </source>
</evidence>
<dbReference type="InterPro" id="IPR017938">
    <property type="entry name" value="Riboflavin_synthase-like_b-brl"/>
</dbReference>
<keyword evidence="11" id="KW-0521">NADP</keyword>
<evidence type="ECO:0000256" key="5">
    <source>
        <dbReference type="ARBA" id="ARBA00012989"/>
    </source>
</evidence>
<evidence type="ECO:0000256" key="13">
    <source>
        <dbReference type="ARBA" id="ARBA00023002"/>
    </source>
</evidence>
<dbReference type="AlphaFoldDB" id="A0AA88YHB5"/>
<dbReference type="PANTHER" id="PTHR43410:SF1">
    <property type="entry name" value="NITRIC OXIDE SYNTHASE"/>
    <property type="match status" value="1"/>
</dbReference>
<comment type="cofactor">
    <cofactor evidence="3">
        <name>FAD</name>
        <dbReference type="ChEBI" id="CHEBI:57692"/>
    </cofactor>
</comment>
<dbReference type="GO" id="GO:0046872">
    <property type="term" value="F:metal ion binding"/>
    <property type="evidence" value="ECO:0007669"/>
    <property type="project" value="UniProtKB-KW"/>
</dbReference>
<evidence type="ECO:0000256" key="12">
    <source>
        <dbReference type="ARBA" id="ARBA00022860"/>
    </source>
</evidence>
<dbReference type="EMBL" id="VSWD01000003">
    <property type="protein sequence ID" value="KAK3105583.1"/>
    <property type="molecule type" value="Genomic_DNA"/>
</dbReference>
<dbReference type="InterPro" id="IPR039261">
    <property type="entry name" value="FNR_nucleotide-bd"/>
</dbReference>
<evidence type="ECO:0000256" key="8">
    <source>
        <dbReference type="ARBA" id="ARBA00022643"/>
    </source>
</evidence>
<comment type="cofactor">
    <cofactor evidence="1">
        <name>FMN</name>
        <dbReference type="ChEBI" id="CHEBI:58210"/>
    </cofactor>
</comment>
<feature type="domain" description="Oxidoreductase FAD/NAD(P)-binding" evidence="15">
    <location>
        <begin position="213"/>
        <end position="330"/>
    </location>
</feature>
<reference evidence="17" key="1">
    <citation type="submission" date="2019-08" db="EMBL/GenBank/DDBJ databases">
        <title>The improved chromosome-level genome for the pearl oyster Pinctada fucata martensii using PacBio sequencing and Hi-C.</title>
        <authorList>
            <person name="Zheng Z."/>
        </authorList>
    </citation>
    <scope>NUCLEOTIDE SEQUENCE</scope>
    <source>
        <strain evidence="17">ZZ-2019</strain>
        <tissue evidence="17">Adductor muscle</tissue>
    </source>
</reference>
<evidence type="ECO:0000256" key="4">
    <source>
        <dbReference type="ARBA" id="ARBA00006267"/>
    </source>
</evidence>
<protein>
    <recommendedName>
        <fullName evidence="5">nitric-oxide synthase (NADPH)</fullName>
        <ecNumber evidence="5">1.14.13.39</ecNumber>
    </recommendedName>
</protein>
<comment type="similarity">
    <text evidence="4">Belongs to the NOS family.</text>
</comment>
<dbReference type="PANTHER" id="PTHR43410">
    <property type="entry name" value="NITRIC OXIDE SYNTHASE OXYGENASE"/>
    <property type="match status" value="1"/>
</dbReference>
<dbReference type="PRINTS" id="PR00371">
    <property type="entry name" value="FPNCR"/>
</dbReference>
<keyword evidence="13" id="KW-0560">Oxidoreductase</keyword>
<keyword evidence="6" id="KW-0349">Heme</keyword>
<dbReference type="Pfam" id="PF00175">
    <property type="entry name" value="NAD_binding_1"/>
    <property type="match status" value="1"/>
</dbReference>
<dbReference type="GO" id="GO:0005516">
    <property type="term" value="F:calmodulin binding"/>
    <property type="evidence" value="ECO:0007669"/>
    <property type="project" value="UniProtKB-KW"/>
</dbReference>
<dbReference type="GO" id="GO:0006809">
    <property type="term" value="P:nitric oxide biosynthetic process"/>
    <property type="evidence" value="ECO:0007669"/>
    <property type="project" value="TreeGrafter"/>
</dbReference>
<keyword evidence="18" id="KW-1185">Reference proteome</keyword>
<dbReference type="Gene3D" id="3.40.50.80">
    <property type="entry name" value="Nucleotide-binding domain of ferredoxin-NADP reductase (FNR) module"/>
    <property type="match status" value="1"/>
</dbReference>
<evidence type="ECO:0000256" key="3">
    <source>
        <dbReference type="ARBA" id="ARBA00001974"/>
    </source>
</evidence>
<dbReference type="InterPro" id="IPR023173">
    <property type="entry name" value="NADPH_Cyt_P450_Rdtase_alpha"/>
</dbReference>
<dbReference type="GO" id="GO:0004517">
    <property type="term" value="F:nitric-oxide synthase activity"/>
    <property type="evidence" value="ECO:0007669"/>
    <property type="project" value="UniProtKB-EC"/>
</dbReference>